<reference evidence="2" key="1">
    <citation type="journal article" date="2011" name="PLoS Genet.">
        <title>Genomic analysis of the necrotrophic fungal pathogens Sclerotinia sclerotiorum and Botrytis cinerea.</title>
        <authorList>
            <person name="Amselem J."/>
            <person name="Cuomo C.A."/>
            <person name="van Kan J.A."/>
            <person name="Viaud M."/>
            <person name="Benito E.P."/>
            <person name="Couloux A."/>
            <person name="Coutinho P.M."/>
            <person name="de Vries R.P."/>
            <person name="Dyer P.S."/>
            <person name="Fillinger S."/>
            <person name="Fournier E."/>
            <person name="Gout L."/>
            <person name="Hahn M."/>
            <person name="Kohn L."/>
            <person name="Lapalu N."/>
            <person name="Plummer K.M."/>
            <person name="Pradier J.M."/>
            <person name="Quevillon E."/>
            <person name="Sharon A."/>
            <person name="Simon A."/>
            <person name="ten Have A."/>
            <person name="Tudzynski B."/>
            <person name="Tudzynski P."/>
            <person name="Wincker P."/>
            <person name="Andrew M."/>
            <person name="Anthouard V."/>
            <person name="Beever R.E."/>
            <person name="Beffa R."/>
            <person name="Benoit I."/>
            <person name="Bouzid O."/>
            <person name="Brault B."/>
            <person name="Chen Z."/>
            <person name="Choquer M."/>
            <person name="Collemare J."/>
            <person name="Cotton P."/>
            <person name="Danchin E.G."/>
            <person name="Da Silva C."/>
            <person name="Gautier A."/>
            <person name="Giraud C."/>
            <person name="Giraud T."/>
            <person name="Gonzalez C."/>
            <person name="Grossetete S."/>
            <person name="Guldener U."/>
            <person name="Henrissat B."/>
            <person name="Howlett B.J."/>
            <person name="Kodira C."/>
            <person name="Kretschmer M."/>
            <person name="Lappartient A."/>
            <person name="Leroch M."/>
            <person name="Levis C."/>
            <person name="Mauceli E."/>
            <person name="Neuveglise C."/>
            <person name="Oeser B."/>
            <person name="Pearson M."/>
            <person name="Poulain J."/>
            <person name="Poussereau N."/>
            <person name="Quesneville H."/>
            <person name="Rascle C."/>
            <person name="Schumacher J."/>
            <person name="Segurens B."/>
            <person name="Sexton A."/>
            <person name="Silva E."/>
            <person name="Sirven C."/>
            <person name="Soanes D.M."/>
            <person name="Talbot N.J."/>
            <person name="Templeton M."/>
            <person name="Yandava C."/>
            <person name="Yarden O."/>
            <person name="Zeng Q."/>
            <person name="Rollins J.A."/>
            <person name="Lebrun M.H."/>
            <person name="Dickman M."/>
        </authorList>
    </citation>
    <scope>NUCLEOTIDE SEQUENCE [LARGE SCALE GENOMIC DNA]</scope>
    <source>
        <strain evidence="2">ATCC 18683 / 1980 / Ss-1</strain>
    </source>
</reference>
<protein>
    <submittedName>
        <fullName evidence="1">Uncharacterized protein</fullName>
    </submittedName>
</protein>
<accession>A7EL39</accession>
<dbReference type="RefSeq" id="XP_001593114.1">
    <property type="nucleotide sequence ID" value="XM_001593064.1"/>
</dbReference>
<dbReference type="Proteomes" id="UP000001312">
    <property type="component" value="Unassembled WGS sequence"/>
</dbReference>
<dbReference type="InParanoid" id="A7EL39"/>
<dbReference type="KEGG" id="ssl:SS1G_06036"/>
<evidence type="ECO:0000313" key="2">
    <source>
        <dbReference type="Proteomes" id="UP000001312"/>
    </source>
</evidence>
<proteinExistence type="predicted"/>
<dbReference type="GeneID" id="5489489"/>
<organism evidence="1 2">
    <name type="scientific">Sclerotinia sclerotiorum (strain ATCC 18683 / 1980 / Ss-1)</name>
    <name type="common">White mold</name>
    <name type="synonym">Whetzelinia sclerotiorum</name>
    <dbReference type="NCBI Taxonomy" id="665079"/>
    <lineage>
        <taxon>Eukaryota</taxon>
        <taxon>Fungi</taxon>
        <taxon>Dikarya</taxon>
        <taxon>Ascomycota</taxon>
        <taxon>Pezizomycotina</taxon>
        <taxon>Leotiomycetes</taxon>
        <taxon>Helotiales</taxon>
        <taxon>Sclerotiniaceae</taxon>
        <taxon>Sclerotinia</taxon>
    </lineage>
</organism>
<sequence>MSWITVELGNPLDISITTYTTYRPHGPPRSLPLALSPLINIAATSSRKFPSLSSTGHSKVAAPTTLEREDKRLSVDPLLVVVL</sequence>
<name>A7EL39_SCLS1</name>
<dbReference type="HOGENOM" id="CLU_2543985_0_0_1"/>
<keyword evidence="2" id="KW-1185">Reference proteome</keyword>
<dbReference type="EMBL" id="CH476627">
    <property type="protein sequence ID" value="EDO03555.1"/>
    <property type="molecule type" value="Genomic_DNA"/>
</dbReference>
<evidence type="ECO:0000313" key="1">
    <source>
        <dbReference type="EMBL" id="EDO03555.1"/>
    </source>
</evidence>
<gene>
    <name evidence="1" type="ORF">SS1G_06036</name>
</gene>
<dbReference type="AlphaFoldDB" id="A7EL39"/>